<dbReference type="RefSeq" id="WP_250723080.1">
    <property type="nucleotide sequence ID" value="NZ_CP098400.1"/>
</dbReference>
<dbReference type="Pfam" id="PF01041">
    <property type="entry name" value="DegT_DnrJ_EryC1"/>
    <property type="match status" value="1"/>
</dbReference>
<evidence type="ECO:0000256" key="1">
    <source>
        <dbReference type="ARBA" id="ARBA00037999"/>
    </source>
</evidence>
<comment type="similarity">
    <text evidence="1 2">Belongs to the DegT/DnrJ/EryC1 family.</text>
</comment>
<sequence length="304" mass="34238">MEFLEGYIKNPDRFRTGSVNISPFTTDDIFRNNYIWHNYKEDSDPVTSFEGMELTITASATAALDLALRDLGLTPDDEVWIVTTSGNKYISGCVTRTIEKYCRWSREHSARTAAILVNHEFGFIATQVKELTSYNLPIIEDAAYSMYSENNGVLPGLTGDYAIFSMAKMFPMQAGGLLFAKDKTLVQQDLSPDAVSYFKSCYKFYNKYRRHISAARIDAFAKYVDAFGDADFEPRFIPFGGEVPGAFMFSAPGADLGGLKVFMQGHGIECSVFYGEDAFYLPCHQNISTQHIDYFLTLIKDFLK</sequence>
<dbReference type="Proteomes" id="UP001056426">
    <property type="component" value="Chromosome"/>
</dbReference>
<organism evidence="3 4">
    <name type="scientific">Xiashengella succiniciproducens</name>
    <dbReference type="NCBI Taxonomy" id="2949635"/>
    <lineage>
        <taxon>Bacteria</taxon>
        <taxon>Pseudomonadati</taxon>
        <taxon>Bacteroidota</taxon>
        <taxon>Bacteroidia</taxon>
        <taxon>Marinilabiliales</taxon>
        <taxon>Marinilabiliaceae</taxon>
        <taxon>Xiashengella</taxon>
    </lineage>
</organism>
<dbReference type="Gene3D" id="3.40.640.10">
    <property type="entry name" value="Type I PLP-dependent aspartate aminotransferase-like (Major domain)"/>
    <property type="match status" value="1"/>
</dbReference>
<keyword evidence="3" id="KW-0808">Transferase</keyword>
<keyword evidence="4" id="KW-1185">Reference proteome</keyword>
<evidence type="ECO:0000313" key="4">
    <source>
        <dbReference type="Proteomes" id="UP001056426"/>
    </source>
</evidence>
<keyword evidence="2" id="KW-0663">Pyridoxal phosphate</keyword>
<dbReference type="InterPro" id="IPR000653">
    <property type="entry name" value="DegT/StrS_aminotransferase"/>
</dbReference>
<evidence type="ECO:0000313" key="3">
    <source>
        <dbReference type="EMBL" id="URW79298.1"/>
    </source>
</evidence>
<protein>
    <submittedName>
        <fullName evidence="3">DegT/DnrJ/EryC1/StrS family aminotransferase</fullName>
    </submittedName>
</protein>
<dbReference type="GO" id="GO:0030170">
    <property type="term" value="F:pyridoxal phosphate binding"/>
    <property type="evidence" value="ECO:0007669"/>
    <property type="project" value="TreeGrafter"/>
</dbReference>
<dbReference type="PANTHER" id="PTHR30244:SF34">
    <property type="entry name" value="DTDP-4-AMINO-4,6-DIDEOXYGALACTOSE TRANSAMINASE"/>
    <property type="match status" value="1"/>
</dbReference>
<reference evidence="3" key="1">
    <citation type="submission" date="2022-05" db="EMBL/GenBank/DDBJ databases">
        <authorList>
            <person name="Sun X."/>
        </authorList>
    </citation>
    <scope>NUCLEOTIDE SEQUENCE</scope>
    <source>
        <strain evidence="3">Ai-910</strain>
    </source>
</reference>
<keyword evidence="3" id="KW-0032">Aminotransferase</keyword>
<dbReference type="AlphaFoldDB" id="A0A9J6ZN31"/>
<dbReference type="SUPFAM" id="SSF53383">
    <property type="entry name" value="PLP-dependent transferases"/>
    <property type="match status" value="1"/>
</dbReference>
<dbReference type="EMBL" id="CP098400">
    <property type="protein sequence ID" value="URW79298.1"/>
    <property type="molecule type" value="Genomic_DNA"/>
</dbReference>
<dbReference type="KEGG" id="alkq:M9189_10575"/>
<dbReference type="GO" id="GO:0008483">
    <property type="term" value="F:transaminase activity"/>
    <property type="evidence" value="ECO:0007669"/>
    <property type="project" value="UniProtKB-KW"/>
</dbReference>
<name>A0A9J6ZN31_9BACT</name>
<dbReference type="InterPro" id="IPR015424">
    <property type="entry name" value="PyrdxlP-dep_Trfase"/>
</dbReference>
<proteinExistence type="inferred from homology"/>
<dbReference type="GO" id="GO:0000271">
    <property type="term" value="P:polysaccharide biosynthetic process"/>
    <property type="evidence" value="ECO:0007669"/>
    <property type="project" value="TreeGrafter"/>
</dbReference>
<dbReference type="PANTHER" id="PTHR30244">
    <property type="entry name" value="TRANSAMINASE"/>
    <property type="match status" value="1"/>
</dbReference>
<evidence type="ECO:0000256" key="2">
    <source>
        <dbReference type="RuleBase" id="RU004508"/>
    </source>
</evidence>
<dbReference type="InterPro" id="IPR015421">
    <property type="entry name" value="PyrdxlP-dep_Trfase_major"/>
</dbReference>
<gene>
    <name evidence="3" type="ORF">M9189_10575</name>
</gene>
<reference evidence="3" key="2">
    <citation type="submission" date="2022-06" db="EMBL/GenBank/DDBJ databases">
        <title>Xiashengella guii gen. nov. sp. nov., a bacterium isolated form anaerobic digestion tank.</title>
        <authorList>
            <person name="Huang H."/>
        </authorList>
    </citation>
    <scope>NUCLEOTIDE SEQUENCE</scope>
    <source>
        <strain evidence="3">Ai-910</strain>
    </source>
</reference>
<accession>A0A9J6ZN31</accession>